<evidence type="ECO:0000313" key="2">
    <source>
        <dbReference type="EMBL" id="CAG9804375.1"/>
    </source>
</evidence>
<keyword evidence="3" id="KW-1185">Reference proteome</keyword>
<accession>A0A9N9RV76</accession>
<reference evidence="2" key="2">
    <citation type="submission" date="2022-10" db="EMBL/GenBank/DDBJ databases">
        <authorList>
            <consortium name="ENA_rothamsted_submissions"/>
            <consortium name="culmorum"/>
            <person name="King R."/>
        </authorList>
    </citation>
    <scope>NUCLEOTIDE SEQUENCE</scope>
</reference>
<evidence type="ECO:0000256" key="1">
    <source>
        <dbReference type="SAM" id="MobiDB-lite"/>
    </source>
</evidence>
<dbReference type="OrthoDB" id="7783623at2759"/>
<name>A0A9N9RV76_9DIPT</name>
<reference evidence="2" key="1">
    <citation type="submission" date="2022-01" db="EMBL/GenBank/DDBJ databases">
        <authorList>
            <person name="King R."/>
        </authorList>
    </citation>
    <scope>NUCLEOTIDE SEQUENCE</scope>
</reference>
<dbReference type="EMBL" id="OU895878">
    <property type="protein sequence ID" value="CAG9804375.1"/>
    <property type="molecule type" value="Genomic_DNA"/>
</dbReference>
<protein>
    <submittedName>
        <fullName evidence="2">Uncharacterized protein</fullName>
    </submittedName>
</protein>
<evidence type="ECO:0000313" key="3">
    <source>
        <dbReference type="Proteomes" id="UP001153620"/>
    </source>
</evidence>
<feature type="region of interest" description="Disordered" evidence="1">
    <location>
        <begin position="65"/>
        <end position="87"/>
    </location>
</feature>
<dbReference type="AlphaFoldDB" id="A0A9N9RV76"/>
<organism evidence="2 3">
    <name type="scientific">Chironomus riparius</name>
    <dbReference type="NCBI Taxonomy" id="315576"/>
    <lineage>
        <taxon>Eukaryota</taxon>
        <taxon>Metazoa</taxon>
        <taxon>Ecdysozoa</taxon>
        <taxon>Arthropoda</taxon>
        <taxon>Hexapoda</taxon>
        <taxon>Insecta</taxon>
        <taxon>Pterygota</taxon>
        <taxon>Neoptera</taxon>
        <taxon>Endopterygota</taxon>
        <taxon>Diptera</taxon>
        <taxon>Nematocera</taxon>
        <taxon>Chironomoidea</taxon>
        <taxon>Chironomidae</taxon>
        <taxon>Chironominae</taxon>
        <taxon>Chironomus</taxon>
    </lineage>
</organism>
<sequence length="87" mass="10307">MDIIYSFGDSFYRSSPRDYEKFPIETQNKSAQAKPKYQPQQEKECHKKSHCMFCKEQKKEAKKRPLKSAIKRCANRTDSISEEPEEN</sequence>
<feature type="compositionally biased region" description="Basic residues" evidence="1">
    <location>
        <begin position="65"/>
        <end position="74"/>
    </location>
</feature>
<gene>
    <name evidence="2" type="ORF">CHIRRI_LOCUS7265</name>
</gene>
<dbReference type="Proteomes" id="UP001153620">
    <property type="component" value="Chromosome 2"/>
</dbReference>
<proteinExistence type="predicted"/>